<dbReference type="GO" id="GO:0005829">
    <property type="term" value="C:cytosol"/>
    <property type="evidence" value="ECO:0007669"/>
    <property type="project" value="TreeGrafter"/>
</dbReference>
<evidence type="ECO:0000256" key="12">
    <source>
        <dbReference type="ARBA" id="ARBA00022741"/>
    </source>
</evidence>
<dbReference type="RefSeq" id="WP_013658350.1">
    <property type="nucleotide sequence ID" value="NC_015275.1"/>
</dbReference>
<evidence type="ECO:0000256" key="8">
    <source>
        <dbReference type="ARBA" id="ARBA00022676"/>
    </source>
</evidence>
<evidence type="ECO:0000256" key="3">
    <source>
        <dbReference type="ARBA" id="ARBA00004496"/>
    </source>
</evidence>
<comment type="pathway">
    <text evidence="5">Purine metabolism; GMP biosynthesis via salvage pathway; GMP from guanine: step 1/1.</text>
</comment>
<evidence type="ECO:0000313" key="18">
    <source>
        <dbReference type="EMBL" id="ADZ85073.1"/>
    </source>
</evidence>
<comment type="subcellular location">
    <subcellularLocation>
        <location evidence="3 16">Cytoplasm</location>
    </subcellularLocation>
</comment>
<dbReference type="PANTHER" id="PTHR43340:SF1">
    <property type="entry name" value="HYPOXANTHINE PHOSPHORIBOSYLTRANSFERASE"/>
    <property type="match status" value="1"/>
</dbReference>
<sequence length="172" mass="19584">MLNLETLISEERLQARIAELGAEISHDYEGKEIIVLCILKGGVMFMTDLVKHITVPLKMEFMVVSSYGDEYKSSGIVKIVKDLDEPITDKHVLIVEDIIDSGRTLAYVRKMLGERKPASIKLCTLLNKEEERVTDVEVEYEGFKVGNEFVIGYGLDYKQYYRNLPYIAVNKG</sequence>
<keyword evidence="9 16" id="KW-0808">Transferase</keyword>
<dbReference type="HOGENOM" id="CLU_073615_0_0_9"/>
<evidence type="ECO:0000256" key="14">
    <source>
        <dbReference type="ARBA" id="ARBA00048811"/>
    </source>
</evidence>
<dbReference type="AlphaFoldDB" id="F2JR92"/>
<dbReference type="Gene3D" id="3.40.50.2020">
    <property type="match status" value="1"/>
</dbReference>
<evidence type="ECO:0000256" key="13">
    <source>
        <dbReference type="ARBA" id="ARBA00022842"/>
    </source>
</evidence>
<dbReference type="Proteomes" id="UP000008467">
    <property type="component" value="Chromosome"/>
</dbReference>
<dbReference type="InterPro" id="IPR005904">
    <property type="entry name" value="Hxn_phspho_trans"/>
</dbReference>
<accession>F2JR92</accession>
<dbReference type="FunFam" id="3.40.50.2020:FF:000006">
    <property type="entry name" value="Hypoxanthine phosphoribosyltransferase"/>
    <property type="match status" value="1"/>
</dbReference>
<dbReference type="InterPro" id="IPR029057">
    <property type="entry name" value="PRTase-like"/>
</dbReference>
<keyword evidence="11 16" id="KW-0660">Purine salvage</keyword>
<dbReference type="InterPro" id="IPR000836">
    <property type="entry name" value="PRTase_dom"/>
</dbReference>
<reference evidence="18 19" key="1">
    <citation type="journal article" date="2011" name="J. Bacteriol.">
        <title>Complete genome sequence of the cellulose-degrading bacterium Cellulosilyticum lentocellum.</title>
        <authorList>
            <consortium name="US DOE Joint Genome Institute"/>
            <person name="Miller D.A."/>
            <person name="Suen G."/>
            <person name="Bruce D."/>
            <person name="Copeland A."/>
            <person name="Cheng J.F."/>
            <person name="Detter C."/>
            <person name="Goodwin L.A."/>
            <person name="Han C.S."/>
            <person name="Hauser L.J."/>
            <person name="Land M.L."/>
            <person name="Lapidus A."/>
            <person name="Lucas S."/>
            <person name="Meincke L."/>
            <person name="Pitluck S."/>
            <person name="Tapia R."/>
            <person name="Teshima H."/>
            <person name="Woyke T."/>
            <person name="Fox B.G."/>
            <person name="Angert E.R."/>
            <person name="Currie C.R."/>
        </authorList>
    </citation>
    <scope>NUCLEOTIDE SEQUENCE [LARGE SCALE GENOMIC DNA]</scope>
    <source>
        <strain evidence="19">ATCC 49066 / DSM 5427 / NCIMB 11756 / RHM5</strain>
    </source>
</reference>
<keyword evidence="13 16" id="KW-0460">Magnesium</keyword>
<keyword evidence="10 16" id="KW-0479">Metal-binding</keyword>
<dbReference type="PANTHER" id="PTHR43340">
    <property type="entry name" value="HYPOXANTHINE-GUANINE PHOSPHORIBOSYLTRANSFERASE"/>
    <property type="match status" value="1"/>
</dbReference>
<dbReference type="EC" id="2.4.2.8" evidence="16"/>
<organism evidence="18 19">
    <name type="scientific">Cellulosilyticum lentocellum (strain ATCC 49066 / DSM 5427 / NCIMB 11756 / RHM5)</name>
    <name type="common">Clostridium lentocellum</name>
    <dbReference type="NCBI Taxonomy" id="642492"/>
    <lineage>
        <taxon>Bacteria</taxon>
        <taxon>Bacillati</taxon>
        <taxon>Bacillota</taxon>
        <taxon>Clostridia</taxon>
        <taxon>Lachnospirales</taxon>
        <taxon>Cellulosilyticaceae</taxon>
        <taxon>Cellulosilyticum</taxon>
    </lineage>
</organism>
<comment type="catalytic activity">
    <reaction evidence="15">
        <text>IMP + diphosphate = hypoxanthine + 5-phospho-alpha-D-ribose 1-diphosphate</text>
        <dbReference type="Rhea" id="RHEA:17973"/>
        <dbReference type="ChEBI" id="CHEBI:17368"/>
        <dbReference type="ChEBI" id="CHEBI:33019"/>
        <dbReference type="ChEBI" id="CHEBI:58017"/>
        <dbReference type="ChEBI" id="CHEBI:58053"/>
        <dbReference type="EC" id="2.4.2.8"/>
    </reaction>
    <physiologicalReaction direction="right-to-left" evidence="15">
        <dbReference type="Rhea" id="RHEA:17975"/>
    </physiologicalReaction>
</comment>
<dbReference type="NCBIfam" id="TIGR01203">
    <property type="entry name" value="HGPRTase"/>
    <property type="match status" value="1"/>
</dbReference>
<keyword evidence="19" id="KW-1185">Reference proteome</keyword>
<evidence type="ECO:0000256" key="2">
    <source>
        <dbReference type="ARBA" id="ARBA00002049"/>
    </source>
</evidence>
<dbReference type="GO" id="GO:0000166">
    <property type="term" value="F:nucleotide binding"/>
    <property type="evidence" value="ECO:0007669"/>
    <property type="project" value="UniProtKB-KW"/>
</dbReference>
<keyword evidence="8 16" id="KW-0328">Glycosyltransferase</keyword>
<keyword evidence="12 16" id="KW-0547">Nucleotide-binding</keyword>
<dbReference type="SUPFAM" id="SSF53271">
    <property type="entry name" value="PRTase-like"/>
    <property type="match status" value="1"/>
</dbReference>
<dbReference type="Pfam" id="PF00156">
    <property type="entry name" value="Pribosyltran"/>
    <property type="match status" value="1"/>
</dbReference>
<dbReference type="GO" id="GO:0006166">
    <property type="term" value="P:purine ribonucleoside salvage"/>
    <property type="evidence" value="ECO:0007669"/>
    <property type="project" value="UniProtKB-KW"/>
</dbReference>
<dbReference type="GO" id="GO:0032264">
    <property type="term" value="P:IMP salvage"/>
    <property type="evidence" value="ECO:0007669"/>
    <property type="project" value="UniProtKB-UniPathway"/>
</dbReference>
<evidence type="ECO:0000256" key="7">
    <source>
        <dbReference type="ARBA" id="ARBA00022490"/>
    </source>
</evidence>
<feature type="domain" description="Phosphoribosyltransferase" evidence="17">
    <location>
        <begin position="12"/>
        <end position="158"/>
    </location>
</feature>
<dbReference type="KEGG" id="cle:Clole_3383"/>
<dbReference type="GO" id="GO:0052657">
    <property type="term" value="F:guanine phosphoribosyltransferase activity"/>
    <property type="evidence" value="ECO:0007669"/>
    <property type="project" value="UniProtKB-ARBA"/>
</dbReference>
<evidence type="ECO:0000256" key="11">
    <source>
        <dbReference type="ARBA" id="ARBA00022726"/>
    </source>
</evidence>
<evidence type="ECO:0000256" key="6">
    <source>
        <dbReference type="ARBA" id="ARBA00008391"/>
    </source>
</evidence>
<dbReference type="eggNOG" id="COG0634">
    <property type="taxonomic scope" value="Bacteria"/>
</dbReference>
<dbReference type="EMBL" id="CP002582">
    <property type="protein sequence ID" value="ADZ85073.1"/>
    <property type="molecule type" value="Genomic_DNA"/>
</dbReference>
<gene>
    <name evidence="18" type="ordered locus">Clole_3383</name>
</gene>
<comment type="cofactor">
    <cofactor evidence="1 16">
        <name>Mg(2+)</name>
        <dbReference type="ChEBI" id="CHEBI:18420"/>
    </cofactor>
</comment>
<comment type="function">
    <text evidence="2">Purine salvage pathway enzyme that catalyzes the transfer of the ribosyl-5-phosphate group from 5-phospho-alpha-D-ribose 1-diphosphate (PRPP) to the N9 position of the 6-oxopurines hypoxanthine and guanine to form the corresponding ribonucleotides IMP (inosine 5'-monophosphate) and GMP (guanosine 5'-monophosphate), with the release of PPi.</text>
</comment>
<evidence type="ECO:0000256" key="4">
    <source>
        <dbReference type="ARBA" id="ARBA00004669"/>
    </source>
</evidence>
<dbReference type="GO" id="GO:0000287">
    <property type="term" value="F:magnesium ion binding"/>
    <property type="evidence" value="ECO:0007669"/>
    <property type="project" value="TreeGrafter"/>
</dbReference>
<evidence type="ECO:0000256" key="5">
    <source>
        <dbReference type="ARBA" id="ARBA00004676"/>
    </source>
</evidence>
<name>F2JR92_CELLD</name>
<keyword evidence="7 16" id="KW-0963">Cytoplasm</keyword>
<dbReference type="GO" id="GO:0006178">
    <property type="term" value="P:guanine salvage"/>
    <property type="evidence" value="ECO:0007669"/>
    <property type="project" value="TreeGrafter"/>
</dbReference>
<comment type="pathway">
    <text evidence="4 16">Purine metabolism; IMP biosynthesis via salvage pathway; IMP from hypoxanthine: step 1/1.</text>
</comment>
<evidence type="ECO:0000256" key="16">
    <source>
        <dbReference type="RuleBase" id="RU364099"/>
    </source>
</evidence>
<dbReference type="STRING" id="642492.Clole_3383"/>
<comment type="catalytic activity">
    <reaction evidence="14">
        <text>GMP + diphosphate = guanine + 5-phospho-alpha-D-ribose 1-diphosphate</text>
        <dbReference type="Rhea" id="RHEA:25424"/>
        <dbReference type="ChEBI" id="CHEBI:16235"/>
        <dbReference type="ChEBI" id="CHEBI:33019"/>
        <dbReference type="ChEBI" id="CHEBI:58017"/>
        <dbReference type="ChEBI" id="CHEBI:58115"/>
        <dbReference type="EC" id="2.4.2.8"/>
    </reaction>
    <physiologicalReaction direction="right-to-left" evidence="14">
        <dbReference type="Rhea" id="RHEA:25426"/>
    </physiologicalReaction>
</comment>
<evidence type="ECO:0000256" key="1">
    <source>
        <dbReference type="ARBA" id="ARBA00001946"/>
    </source>
</evidence>
<proteinExistence type="inferred from homology"/>
<evidence type="ECO:0000256" key="15">
    <source>
        <dbReference type="ARBA" id="ARBA00049402"/>
    </source>
</evidence>
<evidence type="ECO:0000256" key="10">
    <source>
        <dbReference type="ARBA" id="ARBA00022723"/>
    </source>
</evidence>
<evidence type="ECO:0000313" key="19">
    <source>
        <dbReference type="Proteomes" id="UP000008467"/>
    </source>
</evidence>
<comment type="similarity">
    <text evidence="6 16">Belongs to the purine/pyrimidine phosphoribosyltransferase family.</text>
</comment>
<dbReference type="GO" id="GO:0046100">
    <property type="term" value="P:hypoxanthine metabolic process"/>
    <property type="evidence" value="ECO:0007669"/>
    <property type="project" value="TreeGrafter"/>
</dbReference>
<dbReference type="InterPro" id="IPR050408">
    <property type="entry name" value="HGPRT"/>
</dbReference>
<dbReference type="GO" id="GO:0032263">
    <property type="term" value="P:GMP salvage"/>
    <property type="evidence" value="ECO:0007669"/>
    <property type="project" value="TreeGrafter"/>
</dbReference>
<dbReference type="CDD" id="cd06223">
    <property type="entry name" value="PRTases_typeI"/>
    <property type="match status" value="1"/>
</dbReference>
<protein>
    <recommendedName>
        <fullName evidence="16">Hypoxanthine phosphoribosyltransferase</fullName>
        <ecNumber evidence="16">2.4.2.8</ecNumber>
    </recommendedName>
</protein>
<dbReference type="GO" id="GO:0004422">
    <property type="term" value="F:hypoxanthine phosphoribosyltransferase activity"/>
    <property type="evidence" value="ECO:0007669"/>
    <property type="project" value="InterPro"/>
</dbReference>
<evidence type="ECO:0000256" key="9">
    <source>
        <dbReference type="ARBA" id="ARBA00022679"/>
    </source>
</evidence>
<dbReference type="UniPathway" id="UPA00591">
    <property type="reaction ID" value="UER00648"/>
</dbReference>
<evidence type="ECO:0000259" key="17">
    <source>
        <dbReference type="Pfam" id="PF00156"/>
    </source>
</evidence>